<name>L8WZY3_THACA</name>
<proteinExistence type="predicted"/>
<evidence type="ECO:0000313" key="1">
    <source>
        <dbReference type="EMBL" id="ELU41929.1"/>
    </source>
</evidence>
<accession>L8WZY3</accession>
<dbReference type="EMBL" id="AFRT01000972">
    <property type="protein sequence ID" value="ELU41929.1"/>
    <property type="molecule type" value="Genomic_DNA"/>
</dbReference>
<keyword evidence="2" id="KW-1185">Reference proteome</keyword>
<dbReference type="Proteomes" id="UP000011668">
    <property type="component" value="Unassembled WGS sequence"/>
</dbReference>
<comment type="caution">
    <text evidence="1">The sequence shown here is derived from an EMBL/GenBank/DDBJ whole genome shotgun (WGS) entry which is preliminary data.</text>
</comment>
<evidence type="ECO:0000313" key="2">
    <source>
        <dbReference type="Proteomes" id="UP000011668"/>
    </source>
</evidence>
<dbReference type="HOGENOM" id="CLU_2098487_0_0_1"/>
<protein>
    <submittedName>
        <fullName evidence="1">Uncharacterized protein</fullName>
    </submittedName>
</protein>
<gene>
    <name evidence="1" type="ORF">AG1IA_04054</name>
</gene>
<reference evidence="1 2" key="1">
    <citation type="journal article" date="2013" name="Nat. Commun.">
        <title>The evolution and pathogenic mechanisms of the rice sheath blight pathogen.</title>
        <authorList>
            <person name="Zheng A."/>
            <person name="Lin R."/>
            <person name="Xu L."/>
            <person name="Qin P."/>
            <person name="Tang C."/>
            <person name="Ai P."/>
            <person name="Zhang D."/>
            <person name="Liu Y."/>
            <person name="Sun Z."/>
            <person name="Feng H."/>
            <person name="Wang Y."/>
            <person name="Chen Y."/>
            <person name="Liang X."/>
            <person name="Fu R."/>
            <person name="Li Q."/>
            <person name="Zhang J."/>
            <person name="Yu X."/>
            <person name="Xie Z."/>
            <person name="Ding L."/>
            <person name="Guan P."/>
            <person name="Tang J."/>
            <person name="Liang Y."/>
            <person name="Wang S."/>
            <person name="Deng Q."/>
            <person name="Li S."/>
            <person name="Zhu J."/>
            <person name="Wang L."/>
            <person name="Liu H."/>
            <person name="Li P."/>
        </authorList>
    </citation>
    <scope>NUCLEOTIDE SEQUENCE [LARGE SCALE GENOMIC DNA]</scope>
    <source>
        <strain evidence="2">AG-1 IA</strain>
    </source>
</reference>
<dbReference type="AlphaFoldDB" id="L8WZY3"/>
<sequence>MSTRALMWMYGQTSYWQACEADLYYGHGGEPSPPSPRLLSIDSSRYLFHCTRLWLFRTPSFSRRWRSAVKQSSRASCDTGTNPGVVQSRNTINRVSVCSFEARWYCHWGLSGSIFL</sequence>
<organism evidence="1 2">
    <name type="scientific">Thanatephorus cucumeris (strain AG1-IA)</name>
    <name type="common">Rice sheath blight fungus</name>
    <name type="synonym">Rhizoctonia solani</name>
    <dbReference type="NCBI Taxonomy" id="983506"/>
    <lineage>
        <taxon>Eukaryota</taxon>
        <taxon>Fungi</taxon>
        <taxon>Dikarya</taxon>
        <taxon>Basidiomycota</taxon>
        <taxon>Agaricomycotina</taxon>
        <taxon>Agaricomycetes</taxon>
        <taxon>Cantharellales</taxon>
        <taxon>Ceratobasidiaceae</taxon>
        <taxon>Rhizoctonia</taxon>
        <taxon>Rhizoctonia solani AG-1</taxon>
    </lineage>
</organism>